<sequence>MGSLSAPVPSCGNEPAWPSIAEPRFAYMAYYLIELGMVGAQLPEVFFGEASSVCLALAAVRVSLDAFGEPPPAGLAAAVEGWVRRLLHGDEESRRLERLEATLRGLARNARTEELSMIASKWARRAQLGQLGGALPVPPEPVAAPSCSSSSSSNCSSNSSSNSSNNDSNDNNSNDNSSNNNNNSSSSSSSSSAPATKQHCNDEAPVTPQKTGGLRLQPLDETPCLEDSSPPSQSRGLSEGGSWNGCWCALEWKGDFDIQDEHLHLGSGPEGLKLKLQLDNGITKIQWPGGLIQKCIAIDRFSTLVRWLFGDELQCLWHKLPDASGKGMLSTGAEFNWDGRWRAYMRLPSYDVHNGELTTSSQDGTCLHKFLDEPVKCVADWLDGTAGQTTGTAQAKHIVWKQEPEKGDCERKKRRVQ</sequence>
<evidence type="ECO:0000256" key="1">
    <source>
        <dbReference type="SAM" id="Coils"/>
    </source>
</evidence>
<evidence type="ECO:0000313" key="4">
    <source>
        <dbReference type="Proteomes" id="UP000654075"/>
    </source>
</evidence>
<dbReference type="Proteomes" id="UP000654075">
    <property type="component" value="Unassembled WGS sequence"/>
</dbReference>
<comment type="caution">
    <text evidence="3">The sequence shown here is derived from an EMBL/GenBank/DDBJ whole genome shotgun (WGS) entry which is preliminary data.</text>
</comment>
<feature type="coiled-coil region" evidence="1">
    <location>
        <begin position="89"/>
        <end position="116"/>
    </location>
</feature>
<proteinExistence type="predicted"/>
<organism evidence="3 4">
    <name type="scientific">Polarella glacialis</name>
    <name type="common">Dinoflagellate</name>
    <dbReference type="NCBI Taxonomy" id="89957"/>
    <lineage>
        <taxon>Eukaryota</taxon>
        <taxon>Sar</taxon>
        <taxon>Alveolata</taxon>
        <taxon>Dinophyceae</taxon>
        <taxon>Suessiales</taxon>
        <taxon>Suessiaceae</taxon>
        <taxon>Polarella</taxon>
    </lineage>
</organism>
<name>A0A813E5F6_POLGL</name>
<accession>A0A813E5F6</accession>
<feature type="compositionally biased region" description="Low complexity" evidence="2">
    <location>
        <begin position="143"/>
        <end position="192"/>
    </location>
</feature>
<protein>
    <submittedName>
        <fullName evidence="3">Uncharacterized protein</fullName>
    </submittedName>
</protein>
<feature type="region of interest" description="Disordered" evidence="2">
    <location>
        <begin position="133"/>
        <end position="240"/>
    </location>
</feature>
<gene>
    <name evidence="3" type="ORF">PGLA1383_LOCUS12478</name>
</gene>
<keyword evidence="1" id="KW-0175">Coiled coil</keyword>
<evidence type="ECO:0000313" key="3">
    <source>
        <dbReference type="EMBL" id="CAE8593891.1"/>
    </source>
</evidence>
<evidence type="ECO:0000256" key="2">
    <source>
        <dbReference type="SAM" id="MobiDB-lite"/>
    </source>
</evidence>
<keyword evidence="4" id="KW-1185">Reference proteome</keyword>
<dbReference type="EMBL" id="CAJNNV010006648">
    <property type="protein sequence ID" value="CAE8593891.1"/>
    <property type="molecule type" value="Genomic_DNA"/>
</dbReference>
<reference evidence="3" key="1">
    <citation type="submission" date="2021-02" db="EMBL/GenBank/DDBJ databases">
        <authorList>
            <person name="Dougan E. K."/>
            <person name="Rhodes N."/>
            <person name="Thang M."/>
            <person name="Chan C."/>
        </authorList>
    </citation>
    <scope>NUCLEOTIDE SEQUENCE</scope>
</reference>
<dbReference type="AlphaFoldDB" id="A0A813E5F6"/>